<protein>
    <recommendedName>
        <fullName evidence="11">Iron ABC transporter permease</fullName>
    </recommendedName>
</protein>
<dbReference type="PANTHER" id="PTHR30472:SF25">
    <property type="entry name" value="ABC TRANSPORTER PERMEASE PROTEIN MJ0876-RELATED"/>
    <property type="match status" value="1"/>
</dbReference>
<dbReference type="GO" id="GO:0033214">
    <property type="term" value="P:siderophore-iron import into cell"/>
    <property type="evidence" value="ECO:0007669"/>
    <property type="project" value="TreeGrafter"/>
</dbReference>
<evidence type="ECO:0008006" key="11">
    <source>
        <dbReference type="Google" id="ProtNLM"/>
    </source>
</evidence>
<gene>
    <name evidence="9" type="ORF">RU08_07735</name>
</gene>
<feature type="transmembrane region" description="Helical" evidence="8">
    <location>
        <begin position="306"/>
        <end position="326"/>
    </location>
</feature>
<evidence type="ECO:0000256" key="7">
    <source>
        <dbReference type="ARBA" id="ARBA00023136"/>
    </source>
</evidence>
<keyword evidence="3" id="KW-0813">Transport</keyword>
<feature type="transmembrane region" description="Helical" evidence="8">
    <location>
        <begin position="147"/>
        <end position="166"/>
    </location>
</feature>
<dbReference type="Pfam" id="PF01032">
    <property type="entry name" value="FecCD"/>
    <property type="match status" value="1"/>
</dbReference>
<feature type="transmembrane region" description="Helical" evidence="8">
    <location>
        <begin position="332"/>
        <end position="354"/>
    </location>
</feature>
<dbReference type="InterPro" id="IPR000522">
    <property type="entry name" value="ABC_transptr_permease_BtuC"/>
</dbReference>
<dbReference type="GO" id="GO:0005886">
    <property type="term" value="C:plasma membrane"/>
    <property type="evidence" value="ECO:0007669"/>
    <property type="project" value="UniProtKB-SubCell"/>
</dbReference>
<evidence type="ECO:0000256" key="8">
    <source>
        <dbReference type="SAM" id="Phobius"/>
    </source>
</evidence>
<keyword evidence="4" id="KW-1003">Cell membrane</keyword>
<evidence type="ECO:0000256" key="4">
    <source>
        <dbReference type="ARBA" id="ARBA00022475"/>
    </source>
</evidence>
<evidence type="ECO:0000256" key="6">
    <source>
        <dbReference type="ARBA" id="ARBA00022989"/>
    </source>
</evidence>
<proteinExistence type="inferred from homology"/>
<evidence type="ECO:0000256" key="3">
    <source>
        <dbReference type="ARBA" id="ARBA00022448"/>
    </source>
</evidence>
<comment type="caution">
    <text evidence="9">The sequence shown here is derived from an EMBL/GenBank/DDBJ whole genome shotgun (WGS) entry which is preliminary data.</text>
</comment>
<dbReference type="GO" id="GO:0022857">
    <property type="term" value="F:transmembrane transporter activity"/>
    <property type="evidence" value="ECO:0007669"/>
    <property type="project" value="InterPro"/>
</dbReference>
<evidence type="ECO:0000313" key="10">
    <source>
        <dbReference type="Proteomes" id="UP000032068"/>
    </source>
</evidence>
<feature type="transmembrane region" description="Helical" evidence="8">
    <location>
        <begin position="178"/>
        <end position="197"/>
    </location>
</feature>
<dbReference type="PANTHER" id="PTHR30472">
    <property type="entry name" value="FERRIC ENTEROBACTIN TRANSPORT SYSTEM PERMEASE PROTEIN"/>
    <property type="match status" value="1"/>
</dbReference>
<feature type="transmembrane region" description="Helical" evidence="8">
    <location>
        <begin position="226"/>
        <end position="246"/>
    </location>
</feature>
<evidence type="ECO:0000256" key="2">
    <source>
        <dbReference type="ARBA" id="ARBA00007935"/>
    </source>
</evidence>
<keyword evidence="6 8" id="KW-1133">Transmembrane helix</keyword>
<dbReference type="AlphaFoldDB" id="A0A0D0KV26"/>
<name>A0A0D0KV26_9PSED</name>
<dbReference type="Proteomes" id="UP000032068">
    <property type="component" value="Unassembled WGS sequence"/>
</dbReference>
<feature type="transmembrane region" description="Helical" evidence="8">
    <location>
        <begin position="83"/>
        <end position="101"/>
    </location>
</feature>
<keyword evidence="5 8" id="KW-0812">Transmembrane</keyword>
<dbReference type="CDD" id="cd06550">
    <property type="entry name" value="TM_ABC_iron-siderophores_like"/>
    <property type="match status" value="1"/>
</dbReference>
<reference evidence="9 10" key="1">
    <citation type="submission" date="2014-12" db="EMBL/GenBank/DDBJ databases">
        <title>16Stimator: statistical estimation of ribosomal gene copy numbers from draft genome assemblies.</title>
        <authorList>
            <person name="Perisin M.A."/>
            <person name="Vetter M."/>
            <person name="Gilbert J.A."/>
            <person name="Bergelson J."/>
        </authorList>
    </citation>
    <scope>NUCLEOTIDE SEQUENCE [LARGE SCALE GENOMIC DNA]</scope>
    <source>
        <strain evidence="9 10">MEJ086</strain>
    </source>
</reference>
<feature type="transmembrane region" description="Helical" evidence="8">
    <location>
        <begin position="266"/>
        <end position="294"/>
    </location>
</feature>
<evidence type="ECO:0000256" key="5">
    <source>
        <dbReference type="ARBA" id="ARBA00022692"/>
    </source>
</evidence>
<sequence>MPVSDSAVGALPADGYQQRYARAVWQRSLLLVGLLLVALIAFIADLVVGSGTLSFADAVQGLFTPDRVDASTRVILWELRMPMTLMAVLAGTCLALAGLIMQTVLDNPLAEPFTLGISSAAGFGAALALTFNLSLAQWLPGFGAEMVVTANAFLFSLLTVGVILLLTRGQIGLQAITLLGIAVHFVFSSLLGLVQYVSSVDQLQSIVFWLMGSLLHVTWSKVALCAAIALVAVPLVLMQAWALTALRSFGEQAVVFGIRVKRVRTLMLVLAALLAGAVTSVVGIIGFVGLVAPHVARLLVGEDQRFTIGVTLACGIIFVTLASLASKLIVPGAVLPIGMVTSLIGLPFFIILILRDRRLTSR</sequence>
<dbReference type="SUPFAM" id="SSF81345">
    <property type="entry name" value="ABC transporter involved in vitamin B12 uptake, BtuC"/>
    <property type="match status" value="1"/>
</dbReference>
<comment type="similarity">
    <text evidence="2">Belongs to the binding-protein-dependent transport system permease family. FecCD subfamily.</text>
</comment>
<dbReference type="Gene3D" id="1.10.3470.10">
    <property type="entry name" value="ABC transporter involved in vitamin B12 uptake, BtuC"/>
    <property type="match status" value="1"/>
</dbReference>
<accession>A0A0D0KV26</accession>
<organism evidence="9 10">
    <name type="scientific">Pseudomonas fulva</name>
    <dbReference type="NCBI Taxonomy" id="47880"/>
    <lineage>
        <taxon>Bacteria</taxon>
        <taxon>Pseudomonadati</taxon>
        <taxon>Pseudomonadota</taxon>
        <taxon>Gammaproteobacteria</taxon>
        <taxon>Pseudomonadales</taxon>
        <taxon>Pseudomonadaceae</taxon>
        <taxon>Pseudomonas</taxon>
    </lineage>
</organism>
<comment type="subcellular location">
    <subcellularLocation>
        <location evidence="1">Cell membrane</location>
        <topology evidence="1">Multi-pass membrane protein</topology>
    </subcellularLocation>
</comment>
<keyword evidence="7 8" id="KW-0472">Membrane</keyword>
<dbReference type="InterPro" id="IPR037294">
    <property type="entry name" value="ABC_BtuC-like"/>
</dbReference>
<evidence type="ECO:0000313" key="9">
    <source>
        <dbReference type="EMBL" id="KIQ02172.1"/>
    </source>
</evidence>
<evidence type="ECO:0000256" key="1">
    <source>
        <dbReference type="ARBA" id="ARBA00004651"/>
    </source>
</evidence>
<dbReference type="EMBL" id="JXQW01000019">
    <property type="protein sequence ID" value="KIQ02172.1"/>
    <property type="molecule type" value="Genomic_DNA"/>
</dbReference>
<feature type="transmembrane region" description="Helical" evidence="8">
    <location>
        <begin position="29"/>
        <end position="48"/>
    </location>
</feature>
<feature type="transmembrane region" description="Helical" evidence="8">
    <location>
        <begin position="113"/>
        <end position="135"/>
    </location>
</feature>